<feature type="chain" id="PRO_5045398306" evidence="1">
    <location>
        <begin position="25"/>
        <end position="95"/>
    </location>
</feature>
<name>A0ABR2MPX8_9ASPA</name>
<evidence type="ECO:0000313" key="3">
    <source>
        <dbReference type="Proteomes" id="UP001412067"/>
    </source>
</evidence>
<dbReference type="Proteomes" id="UP001412067">
    <property type="component" value="Unassembled WGS sequence"/>
</dbReference>
<organism evidence="2 3">
    <name type="scientific">Platanthera guangdongensis</name>
    <dbReference type="NCBI Taxonomy" id="2320717"/>
    <lineage>
        <taxon>Eukaryota</taxon>
        <taxon>Viridiplantae</taxon>
        <taxon>Streptophyta</taxon>
        <taxon>Embryophyta</taxon>
        <taxon>Tracheophyta</taxon>
        <taxon>Spermatophyta</taxon>
        <taxon>Magnoliopsida</taxon>
        <taxon>Liliopsida</taxon>
        <taxon>Asparagales</taxon>
        <taxon>Orchidaceae</taxon>
        <taxon>Orchidoideae</taxon>
        <taxon>Orchideae</taxon>
        <taxon>Orchidinae</taxon>
        <taxon>Platanthera</taxon>
    </lineage>
</organism>
<keyword evidence="3" id="KW-1185">Reference proteome</keyword>
<protein>
    <submittedName>
        <fullName evidence="2">Uncharacterized protein</fullName>
    </submittedName>
</protein>
<sequence>MNGPGRFQFSLLFVIGATLKNVNTSAIGASALYKRLGKSPISACKLQGGKSSGASTKESQGVRAASVILEELYEEMGRIQMRISKLDVGGVLLEF</sequence>
<reference evidence="2 3" key="1">
    <citation type="journal article" date="2022" name="Nat. Plants">
        <title>Genomes of leafy and leafless Platanthera orchids illuminate the evolution of mycoheterotrophy.</title>
        <authorList>
            <person name="Li M.H."/>
            <person name="Liu K.W."/>
            <person name="Li Z."/>
            <person name="Lu H.C."/>
            <person name="Ye Q.L."/>
            <person name="Zhang D."/>
            <person name="Wang J.Y."/>
            <person name="Li Y.F."/>
            <person name="Zhong Z.M."/>
            <person name="Liu X."/>
            <person name="Yu X."/>
            <person name="Liu D.K."/>
            <person name="Tu X.D."/>
            <person name="Liu B."/>
            <person name="Hao Y."/>
            <person name="Liao X.Y."/>
            <person name="Jiang Y.T."/>
            <person name="Sun W.H."/>
            <person name="Chen J."/>
            <person name="Chen Y.Q."/>
            <person name="Ai Y."/>
            <person name="Zhai J.W."/>
            <person name="Wu S.S."/>
            <person name="Zhou Z."/>
            <person name="Hsiao Y.Y."/>
            <person name="Wu W.L."/>
            <person name="Chen Y.Y."/>
            <person name="Lin Y.F."/>
            <person name="Hsu J.L."/>
            <person name="Li C.Y."/>
            <person name="Wang Z.W."/>
            <person name="Zhao X."/>
            <person name="Zhong W.Y."/>
            <person name="Ma X.K."/>
            <person name="Ma L."/>
            <person name="Huang J."/>
            <person name="Chen G.Z."/>
            <person name="Huang M.Z."/>
            <person name="Huang L."/>
            <person name="Peng D.H."/>
            <person name="Luo Y.B."/>
            <person name="Zou S.Q."/>
            <person name="Chen S.P."/>
            <person name="Lan S."/>
            <person name="Tsai W.C."/>
            <person name="Van de Peer Y."/>
            <person name="Liu Z.J."/>
        </authorList>
    </citation>
    <scope>NUCLEOTIDE SEQUENCE [LARGE SCALE GENOMIC DNA]</scope>
    <source>
        <strain evidence="2">Lor288</strain>
    </source>
</reference>
<dbReference type="EMBL" id="JBBWWR010000005">
    <property type="protein sequence ID" value="KAK8966135.1"/>
    <property type="molecule type" value="Genomic_DNA"/>
</dbReference>
<proteinExistence type="predicted"/>
<comment type="caution">
    <text evidence="2">The sequence shown here is derived from an EMBL/GenBank/DDBJ whole genome shotgun (WGS) entry which is preliminary data.</text>
</comment>
<accession>A0ABR2MPX8</accession>
<feature type="signal peptide" evidence="1">
    <location>
        <begin position="1"/>
        <end position="24"/>
    </location>
</feature>
<keyword evidence="1" id="KW-0732">Signal</keyword>
<evidence type="ECO:0000256" key="1">
    <source>
        <dbReference type="SAM" id="SignalP"/>
    </source>
</evidence>
<evidence type="ECO:0000313" key="2">
    <source>
        <dbReference type="EMBL" id="KAK8966135.1"/>
    </source>
</evidence>
<gene>
    <name evidence="2" type="ORF">KSP40_PGU013635</name>
</gene>